<dbReference type="Gene3D" id="3.40.50.1240">
    <property type="entry name" value="Phosphoglycerate mutase-like"/>
    <property type="match status" value="1"/>
</dbReference>
<evidence type="ECO:0008006" key="5">
    <source>
        <dbReference type="Google" id="ProtNLM"/>
    </source>
</evidence>
<comment type="similarity">
    <text evidence="1">Belongs to the phosphoglycerate mutase family.</text>
</comment>
<keyword evidence="4" id="KW-1185">Reference proteome</keyword>
<organism evidence="3 4">
    <name type="scientific">Riccia fluitans</name>
    <dbReference type="NCBI Taxonomy" id="41844"/>
    <lineage>
        <taxon>Eukaryota</taxon>
        <taxon>Viridiplantae</taxon>
        <taxon>Streptophyta</taxon>
        <taxon>Embryophyta</taxon>
        <taxon>Marchantiophyta</taxon>
        <taxon>Marchantiopsida</taxon>
        <taxon>Marchantiidae</taxon>
        <taxon>Marchantiales</taxon>
        <taxon>Ricciaceae</taxon>
        <taxon>Riccia</taxon>
    </lineage>
</organism>
<comment type="caution">
    <text evidence="3">The sequence shown here is derived from an EMBL/GenBank/DDBJ whole genome shotgun (WGS) entry which is preliminary data.</text>
</comment>
<evidence type="ECO:0000256" key="2">
    <source>
        <dbReference type="SAM" id="MobiDB-lite"/>
    </source>
</evidence>
<accession>A0ABD1XZ77</accession>
<protein>
    <recommendedName>
        <fullName evidence="5">Phosphoglycerate mutase-like protein</fullName>
    </recommendedName>
</protein>
<dbReference type="PANTHER" id="PTHR48100">
    <property type="entry name" value="BROAD-SPECIFICITY PHOSPHATASE YOR283W-RELATED"/>
    <property type="match status" value="1"/>
</dbReference>
<dbReference type="InterPro" id="IPR013078">
    <property type="entry name" value="His_Pase_superF_clade-1"/>
</dbReference>
<dbReference type="InterPro" id="IPR029033">
    <property type="entry name" value="His_PPase_superfam"/>
</dbReference>
<dbReference type="Pfam" id="PF00300">
    <property type="entry name" value="His_Phos_1"/>
    <property type="match status" value="2"/>
</dbReference>
<dbReference type="InterPro" id="IPR050275">
    <property type="entry name" value="PGM_Phosphatase"/>
</dbReference>
<dbReference type="AlphaFoldDB" id="A0ABD1XZ77"/>
<gene>
    <name evidence="3" type="ORF">R1flu_025946</name>
</gene>
<dbReference type="CDD" id="cd07067">
    <property type="entry name" value="HP_PGM_like"/>
    <property type="match status" value="1"/>
</dbReference>
<dbReference type="SUPFAM" id="SSF53254">
    <property type="entry name" value="Phosphoglycerate mutase-like"/>
    <property type="match status" value="1"/>
</dbReference>
<evidence type="ECO:0000313" key="4">
    <source>
        <dbReference type="Proteomes" id="UP001605036"/>
    </source>
</evidence>
<evidence type="ECO:0000313" key="3">
    <source>
        <dbReference type="EMBL" id="KAL2614254.1"/>
    </source>
</evidence>
<name>A0ABD1XZ77_9MARC</name>
<dbReference type="EMBL" id="JBHFFA010000007">
    <property type="protein sequence ID" value="KAL2614254.1"/>
    <property type="molecule type" value="Genomic_DNA"/>
</dbReference>
<dbReference type="Proteomes" id="UP001605036">
    <property type="component" value="Unassembled WGS sequence"/>
</dbReference>
<dbReference type="SMART" id="SM00855">
    <property type="entry name" value="PGAM"/>
    <property type="match status" value="1"/>
</dbReference>
<reference evidence="3 4" key="1">
    <citation type="submission" date="2024-09" db="EMBL/GenBank/DDBJ databases">
        <title>Chromosome-scale assembly of Riccia fluitans.</title>
        <authorList>
            <person name="Paukszto L."/>
            <person name="Sawicki J."/>
            <person name="Karawczyk K."/>
            <person name="Piernik-Szablinska J."/>
            <person name="Szczecinska M."/>
            <person name="Mazdziarz M."/>
        </authorList>
    </citation>
    <scope>NUCLEOTIDE SEQUENCE [LARGE SCALE GENOMIC DNA]</scope>
    <source>
        <strain evidence="3">Rf_01</strain>
        <tissue evidence="3">Aerial parts of the thallus</tissue>
    </source>
</reference>
<sequence>MTRPTFTLIATHPVGQNISFSSLASKHCGSNSPNLRRKELRIHSSRVEDNEMTGGVTIAAAYPLQRCKTIHLIRHAQGFHNVAGEKDFAAYMSPEYFDASLTALGWQQVAALRNHVRSNGIVNSTQLVVVSPLTRTMQTAVGVLGGDDILNGNSTETPLMIDGVGKDKHKAVSSVRAPPFVAVEWCREHMGLHPCDQRQPIRTYKSLFPAIDFSDVEDDEDVLWSATVRESYEDLMGRAKTFVQWLLKRKETEIAVVSHSSFLRHLMTIFGDDSSPKVKSELHKYFHNCEMRSIVLVDNRAEEESKVLTTDFPGGIPPGADAPSDSDEA</sequence>
<feature type="region of interest" description="Disordered" evidence="2">
    <location>
        <begin position="308"/>
        <end position="329"/>
    </location>
</feature>
<proteinExistence type="inferred from homology"/>
<dbReference type="PANTHER" id="PTHR48100:SF1">
    <property type="entry name" value="HISTIDINE PHOSPHATASE FAMILY PROTEIN-RELATED"/>
    <property type="match status" value="1"/>
</dbReference>
<evidence type="ECO:0000256" key="1">
    <source>
        <dbReference type="ARBA" id="ARBA00038362"/>
    </source>
</evidence>